<sequence length="315" mass="33885">MNSPDSLLQQAARWHSIASGRDLSAEESRSLDLWLAHNPRHRLAYADICAATFALEQSPLALSAVQPAAAQRRSASRPLLRWSLAATPLLLVLAVVFGPRLQPAWQNLNSDLHTAIGTAHSQTLADGSVLELDTDSAVRVRMSDHRRDIELLRGRLAIAVAKDASRPLHVTSGDVDAMAVGTRYVVNRTDAGTEVGVHEGIVRVATGKGSPVDLHAGQQAFVAADASTAQLSALSGGSDDWTRGVLSVEQMPLRQVLAELDRYLPERVVLSNAARGDMPITATLPLDDPQAALRVVAQTSQLSLRHIPRVAYILR</sequence>
<dbReference type="InterPro" id="IPR032623">
    <property type="entry name" value="FecR_N"/>
</dbReference>
<evidence type="ECO:0000259" key="1">
    <source>
        <dbReference type="Pfam" id="PF04773"/>
    </source>
</evidence>
<dbReference type="GO" id="GO:0016989">
    <property type="term" value="F:sigma factor antagonist activity"/>
    <property type="evidence" value="ECO:0007669"/>
    <property type="project" value="TreeGrafter"/>
</dbReference>
<reference evidence="3 4" key="1">
    <citation type="submission" date="2019-03" db="EMBL/GenBank/DDBJ databases">
        <title>Genomic Encyclopedia of Type Strains, Phase IV (KMG-IV): sequencing the most valuable type-strain genomes for metagenomic binning, comparative biology and taxonomic classification.</title>
        <authorList>
            <person name="Goeker M."/>
        </authorList>
    </citation>
    <scope>NUCLEOTIDE SEQUENCE [LARGE SCALE GENOMIC DNA]</scope>
    <source>
        <strain evidence="3 4">DSM 21667</strain>
    </source>
</reference>
<dbReference type="Gene3D" id="2.60.120.1440">
    <property type="match status" value="1"/>
</dbReference>
<dbReference type="PIRSF" id="PIRSF018266">
    <property type="entry name" value="FecR"/>
    <property type="match status" value="1"/>
</dbReference>
<evidence type="ECO:0000313" key="4">
    <source>
        <dbReference type="Proteomes" id="UP000295293"/>
    </source>
</evidence>
<evidence type="ECO:0000259" key="2">
    <source>
        <dbReference type="Pfam" id="PF16220"/>
    </source>
</evidence>
<dbReference type="PANTHER" id="PTHR30273">
    <property type="entry name" value="PERIPLASMIC SIGNAL SENSOR AND SIGMA FACTOR ACTIVATOR FECR-RELATED"/>
    <property type="match status" value="1"/>
</dbReference>
<organism evidence="3 4">
    <name type="scientific">Tahibacter aquaticus</name>
    <dbReference type="NCBI Taxonomy" id="520092"/>
    <lineage>
        <taxon>Bacteria</taxon>
        <taxon>Pseudomonadati</taxon>
        <taxon>Pseudomonadota</taxon>
        <taxon>Gammaproteobacteria</taxon>
        <taxon>Lysobacterales</taxon>
        <taxon>Rhodanobacteraceae</taxon>
        <taxon>Tahibacter</taxon>
    </lineage>
</organism>
<proteinExistence type="predicted"/>
<dbReference type="InterPro" id="IPR006860">
    <property type="entry name" value="FecR"/>
</dbReference>
<protein>
    <submittedName>
        <fullName evidence="3">FecR family protein</fullName>
    </submittedName>
</protein>
<dbReference type="AlphaFoldDB" id="A0A4R6Z4X9"/>
<accession>A0A4R6Z4X9</accession>
<keyword evidence="4" id="KW-1185">Reference proteome</keyword>
<dbReference type="Proteomes" id="UP000295293">
    <property type="component" value="Unassembled WGS sequence"/>
</dbReference>
<dbReference type="RefSeq" id="WP_166653912.1">
    <property type="nucleotide sequence ID" value="NZ_SNZH01000003.1"/>
</dbReference>
<dbReference type="Pfam" id="PF04773">
    <property type="entry name" value="FecR"/>
    <property type="match status" value="1"/>
</dbReference>
<comment type="caution">
    <text evidence="3">The sequence shown here is derived from an EMBL/GenBank/DDBJ whole genome shotgun (WGS) entry which is preliminary data.</text>
</comment>
<gene>
    <name evidence="3" type="ORF">DFR29_103143</name>
</gene>
<feature type="domain" description="FecR protein" evidence="1">
    <location>
        <begin position="111"/>
        <end position="203"/>
    </location>
</feature>
<dbReference type="PANTHER" id="PTHR30273:SF2">
    <property type="entry name" value="PROTEIN FECR"/>
    <property type="match status" value="1"/>
</dbReference>
<name>A0A4R6Z4X9_9GAMM</name>
<feature type="domain" description="FecR N-terminal" evidence="2">
    <location>
        <begin position="9"/>
        <end position="50"/>
    </location>
</feature>
<dbReference type="InterPro" id="IPR012373">
    <property type="entry name" value="Ferrdict_sens_TM"/>
</dbReference>
<evidence type="ECO:0000313" key="3">
    <source>
        <dbReference type="EMBL" id="TDR46609.1"/>
    </source>
</evidence>
<dbReference type="EMBL" id="SNZH01000003">
    <property type="protein sequence ID" value="TDR46609.1"/>
    <property type="molecule type" value="Genomic_DNA"/>
</dbReference>
<dbReference type="Pfam" id="PF16220">
    <property type="entry name" value="DUF4880"/>
    <property type="match status" value="1"/>
</dbReference>